<dbReference type="EMBL" id="KV454476">
    <property type="protein sequence ID" value="ODV62779.1"/>
    <property type="molecule type" value="Genomic_DNA"/>
</dbReference>
<dbReference type="InParanoid" id="A0A1D2VME8"/>
<evidence type="ECO:0000313" key="3">
    <source>
        <dbReference type="Proteomes" id="UP000095038"/>
    </source>
</evidence>
<organism evidence="2 3">
    <name type="scientific">Ascoidea rubescens DSM 1968</name>
    <dbReference type="NCBI Taxonomy" id="1344418"/>
    <lineage>
        <taxon>Eukaryota</taxon>
        <taxon>Fungi</taxon>
        <taxon>Dikarya</taxon>
        <taxon>Ascomycota</taxon>
        <taxon>Saccharomycotina</taxon>
        <taxon>Saccharomycetes</taxon>
        <taxon>Ascoideaceae</taxon>
        <taxon>Ascoidea</taxon>
    </lineage>
</organism>
<dbReference type="AlphaFoldDB" id="A0A1D2VME8"/>
<name>A0A1D2VME8_9ASCO</name>
<keyword evidence="3" id="KW-1185">Reference proteome</keyword>
<proteinExistence type="predicted"/>
<dbReference type="Proteomes" id="UP000095038">
    <property type="component" value="Unassembled WGS sequence"/>
</dbReference>
<accession>A0A1D2VME8</accession>
<dbReference type="GeneID" id="30966246"/>
<reference evidence="3" key="1">
    <citation type="submission" date="2016-05" db="EMBL/GenBank/DDBJ databases">
        <title>Comparative genomics of biotechnologically important yeasts.</title>
        <authorList>
            <consortium name="DOE Joint Genome Institute"/>
            <person name="Riley R."/>
            <person name="Haridas S."/>
            <person name="Wolfe K.H."/>
            <person name="Lopes M.R."/>
            <person name="Hittinger C.T."/>
            <person name="Goker M."/>
            <person name="Salamov A."/>
            <person name="Wisecaver J."/>
            <person name="Long T.M."/>
            <person name="Aerts A.L."/>
            <person name="Barry K."/>
            <person name="Choi C."/>
            <person name="Clum A."/>
            <person name="Coughlan A.Y."/>
            <person name="Deshpande S."/>
            <person name="Douglass A.P."/>
            <person name="Hanson S.J."/>
            <person name="Klenk H.-P."/>
            <person name="Labutti K."/>
            <person name="Lapidus A."/>
            <person name="Lindquist E."/>
            <person name="Lipzen A."/>
            <person name="Meier-Kolthoff J.P."/>
            <person name="Ohm R.A."/>
            <person name="Otillar R.P."/>
            <person name="Pangilinan J."/>
            <person name="Peng Y."/>
            <person name="Rokas A."/>
            <person name="Rosa C.A."/>
            <person name="Scheuner C."/>
            <person name="Sibirny A.A."/>
            <person name="Slot J.C."/>
            <person name="Stielow J.B."/>
            <person name="Sun H."/>
            <person name="Kurtzman C.P."/>
            <person name="Blackwell M."/>
            <person name="Grigoriev I.V."/>
            <person name="Jeffries T.W."/>
        </authorList>
    </citation>
    <scope>NUCLEOTIDE SEQUENCE [LARGE SCALE GENOMIC DNA]</scope>
    <source>
        <strain evidence="3">DSM 1968</strain>
    </source>
</reference>
<dbReference type="RefSeq" id="XP_020049086.1">
    <property type="nucleotide sequence ID" value="XM_020192610.1"/>
</dbReference>
<feature type="region of interest" description="Disordered" evidence="1">
    <location>
        <begin position="1"/>
        <end position="28"/>
    </location>
</feature>
<evidence type="ECO:0000313" key="2">
    <source>
        <dbReference type="EMBL" id="ODV62779.1"/>
    </source>
</evidence>
<evidence type="ECO:0000256" key="1">
    <source>
        <dbReference type="SAM" id="MobiDB-lite"/>
    </source>
</evidence>
<gene>
    <name evidence="2" type="ORF">ASCRUDRAFT_74250</name>
</gene>
<sequence length="66" mass="7273">MAKSKAVHIPIPNSVRTGNREQKPAFSPVPNFGVTQNRLENIQAILITFINPCVCLQIMLSILELG</sequence>
<protein>
    <submittedName>
        <fullName evidence="2">Uncharacterized protein</fullName>
    </submittedName>
</protein>